<reference evidence="2" key="1">
    <citation type="submission" date="2018-05" db="EMBL/GenBank/DDBJ databases">
        <title>Draft genome of Mucuna pruriens seed.</title>
        <authorList>
            <person name="Nnadi N.E."/>
            <person name="Vos R."/>
            <person name="Hasami M.H."/>
            <person name="Devisetty U.K."/>
            <person name="Aguiy J.C."/>
        </authorList>
    </citation>
    <scope>NUCLEOTIDE SEQUENCE [LARGE SCALE GENOMIC DNA]</scope>
    <source>
        <strain evidence="2">JCA_2017</strain>
    </source>
</reference>
<comment type="caution">
    <text evidence="2">The sequence shown here is derived from an EMBL/GenBank/DDBJ whole genome shotgun (WGS) entry which is preliminary data.</text>
</comment>
<proteinExistence type="predicted"/>
<keyword evidence="3" id="KW-1185">Reference proteome</keyword>
<evidence type="ECO:0000256" key="1">
    <source>
        <dbReference type="SAM" id="MobiDB-lite"/>
    </source>
</evidence>
<organism evidence="2 3">
    <name type="scientific">Mucuna pruriens</name>
    <name type="common">Velvet bean</name>
    <name type="synonym">Dolichos pruriens</name>
    <dbReference type="NCBI Taxonomy" id="157652"/>
    <lineage>
        <taxon>Eukaryota</taxon>
        <taxon>Viridiplantae</taxon>
        <taxon>Streptophyta</taxon>
        <taxon>Embryophyta</taxon>
        <taxon>Tracheophyta</taxon>
        <taxon>Spermatophyta</taxon>
        <taxon>Magnoliopsida</taxon>
        <taxon>eudicotyledons</taxon>
        <taxon>Gunneridae</taxon>
        <taxon>Pentapetalae</taxon>
        <taxon>rosids</taxon>
        <taxon>fabids</taxon>
        <taxon>Fabales</taxon>
        <taxon>Fabaceae</taxon>
        <taxon>Papilionoideae</taxon>
        <taxon>50 kb inversion clade</taxon>
        <taxon>NPAAA clade</taxon>
        <taxon>indigoferoid/millettioid clade</taxon>
        <taxon>Phaseoleae</taxon>
        <taxon>Mucuna</taxon>
    </lineage>
</organism>
<accession>A0A371H129</accession>
<feature type="region of interest" description="Disordered" evidence="1">
    <location>
        <begin position="28"/>
        <end position="65"/>
    </location>
</feature>
<dbReference type="EMBL" id="QJKJ01003877">
    <property type="protein sequence ID" value="RDX96491.1"/>
    <property type="molecule type" value="Genomic_DNA"/>
</dbReference>
<protein>
    <submittedName>
        <fullName evidence="2">Uncharacterized protein</fullName>
    </submittedName>
</protein>
<dbReference type="Proteomes" id="UP000257109">
    <property type="component" value="Unassembled WGS sequence"/>
</dbReference>
<gene>
    <name evidence="2" type="ORF">CR513_20846</name>
</gene>
<evidence type="ECO:0000313" key="3">
    <source>
        <dbReference type="Proteomes" id="UP000257109"/>
    </source>
</evidence>
<feature type="compositionally biased region" description="Basic and acidic residues" evidence="1">
    <location>
        <begin position="41"/>
        <end position="53"/>
    </location>
</feature>
<feature type="non-terminal residue" evidence="2">
    <location>
        <position position="1"/>
    </location>
</feature>
<name>A0A371H129_MUCPR</name>
<sequence>MYQGSKSIEECYNDMEVALMRANRRCLASKRTYPNGSSSWKGKETKKEQPRKDKSLKKGNSPSLG</sequence>
<dbReference type="AlphaFoldDB" id="A0A371H129"/>
<evidence type="ECO:0000313" key="2">
    <source>
        <dbReference type="EMBL" id="RDX96491.1"/>
    </source>
</evidence>